<dbReference type="KEGG" id="tad:TRIADDRAFT_36897"/>
<dbReference type="SUPFAM" id="SSF48264">
    <property type="entry name" value="Cytochrome P450"/>
    <property type="match status" value="1"/>
</dbReference>
<evidence type="ECO:0000256" key="7">
    <source>
        <dbReference type="ARBA" id="ARBA00023033"/>
    </source>
</evidence>
<reference evidence="10 11" key="1">
    <citation type="journal article" date="2008" name="Nature">
        <title>The Trichoplax genome and the nature of placozoans.</title>
        <authorList>
            <person name="Srivastava M."/>
            <person name="Begovic E."/>
            <person name="Chapman J."/>
            <person name="Putnam N.H."/>
            <person name="Hellsten U."/>
            <person name="Kawashima T."/>
            <person name="Kuo A."/>
            <person name="Mitros T."/>
            <person name="Salamov A."/>
            <person name="Carpenter M.L."/>
            <person name="Signorovitch A.Y."/>
            <person name="Moreno M.A."/>
            <person name="Kamm K."/>
            <person name="Grimwood J."/>
            <person name="Schmutz J."/>
            <person name="Shapiro H."/>
            <person name="Grigoriev I.V."/>
            <person name="Buss L.W."/>
            <person name="Schierwater B."/>
            <person name="Dellaporta S.L."/>
            <person name="Rokhsar D.S."/>
        </authorList>
    </citation>
    <scope>NUCLEOTIDE SEQUENCE [LARGE SCALE GENOMIC DNA]</scope>
    <source>
        <strain evidence="10 11">Grell-BS-1999</strain>
    </source>
</reference>
<protein>
    <submittedName>
        <fullName evidence="10">Uncharacterized protein</fullName>
    </submittedName>
</protein>
<dbReference type="InterPro" id="IPR017972">
    <property type="entry name" value="Cyt_P450_CS"/>
</dbReference>
<evidence type="ECO:0000256" key="5">
    <source>
        <dbReference type="ARBA" id="ARBA00023002"/>
    </source>
</evidence>
<dbReference type="GO" id="GO:0005739">
    <property type="term" value="C:mitochondrion"/>
    <property type="evidence" value="ECO:0000318"/>
    <property type="project" value="GO_Central"/>
</dbReference>
<feature type="binding site" description="axial binding residue" evidence="8">
    <location>
        <position position="394"/>
    </location>
    <ligand>
        <name>heme</name>
        <dbReference type="ChEBI" id="CHEBI:30413"/>
    </ligand>
    <ligandPart>
        <name>Fe</name>
        <dbReference type="ChEBI" id="CHEBI:18248"/>
    </ligandPart>
</feature>
<evidence type="ECO:0000256" key="6">
    <source>
        <dbReference type="ARBA" id="ARBA00023004"/>
    </source>
</evidence>
<dbReference type="PhylomeDB" id="B3RJ78"/>
<dbReference type="HOGENOM" id="CLU_001570_28_2_1"/>
<dbReference type="CDD" id="cd11054">
    <property type="entry name" value="CYP24A1-like"/>
    <property type="match status" value="1"/>
</dbReference>
<keyword evidence="4 8" id="KW-0479">Metal-binding</keyword>
<keyword evidence="11" id="KW-1185">Reference proteome</keyword>
<dbReference type="FunCoup" id="B3RJ78">
    <property type="interactions" value="234"/>
</dbReference>
<dbReference type="Pfam" id="PF00067">
    <property type="entry name" value="p450"/>
    <property type="match status" value="1"/>
</dbReference>
<dbReference type="STRING" id="10228.B3RJ78"/>
<evidence type="ECO:0000313" key="11">
    <source>
        <dbReference type="Proteomes" id="UP000009022"/>
    </source>
</evidence>
<dbReference type="AlphaFoldDB" id="B3RJ78"/>
<evidence type="ECO:0000256" key="1">
    <source>
        <dbReference type="ARBA" id="ARBA00001971"/>
    </source>
</evidence>
<proteinExistence type="inferred from homology"/>
<organism evidence="10 11">
    <name type="scientific">Trichoplax adhaerens</name>
    <name type="common">Trichoplax reptans</name>
    <dbReference type="NCBI Taxonomy" id="10228"/>
    <lineage>
        <taxon>Eukaryota</taxon>
        <taxon>Metazoa</taxon>
        <taxon>Placozoa</taxon>
        <taxon>Uniplacotomia</taxon>
        <taxon>Trichoplacea</taxon>
        <taxon>Trichoplacidae</taxon>
        <taxon>Trichoplax</taxon>
    </lineage>
</organism>
<dbReference type="PRINTS" id="PR00385">
    <property type="entry name" value="P450"/>
</dbReference>
<comment type="similarity">
    <text evidence="2 9">Belongs to the cytochrome P450 family.</text>
</comment>
<dbReference type="GeneID" id="6748902"/>
<dbReference type="GO" id="GO:0005506">
    <property type="term" value="F:iron ion binding"/>
    <property type="evidence" value="ECO:0007669"/>
    <property type="project" value="InterPro"/>
</dbReference>
<dbReference type="InParanoid" id="B3RJ78"/>
<dbReference type="GO" id="GO:0016705">
    <property type="term" value="F:oxidoreductase activity, acting on paired donors, with incorporation or reduction of molecular oxygen"/>
    <property type="evidence" value="ECO:0007669"/>
    <property type="project" value="InterPro"/>
</dbReference>
<dbReference type="InterPro" id="IPR001128">
    <property type="entry name" value="Cyt_P450"/>
</dbReference>
<dbReference type="GO" id="GO:0020037">
    <property type="term" value="F:heme binding"/>
    <property type="evidence" value="ECO:0007669"/>
    <property type="project" value="InterPro"/>
</dbReference>
<evidence type="ECO:0000313" key="10">
    <source>
        <dbReference type="EMBL" id="EDV28485.1"/>
    </source>
</evidence>
<dbReference type="Gene3D" id="1.10.630.10">
    <property type="entry name" value="Cytochrome P450"/>
    <property type="match status" value="1"/>
</dbReference>
<evidence type="ECO:0000256" key="4">
    <source>
        <dbReference type="ARBA" id="ARBA00022723"/>
    </source>
</evidence>
<dbReference type="InterPro" id="IPR036396">
    <property type="entry name" value="Cyt_P450_sf"/>
</dbReference>
<sequence length="447" mass="51868">MTERRKQKYGPIYKEKMGNFTIIVVSDADDAQKVLRAEGKYPNRSPIVPLIEYRKKRNLPMGVMLSKDEEWKKFRTVMDKKMMRPHEVSCYADRINDVGDDLLQRLKRCRRDDGIIPDIEKEVTKYAAESIATVLFEKRLGMFNEPIDPKVEDFYESITKLLLATNELTAVPPFIFKYIFTKNWKKLVKWSDKAFQFADDIVEEKRKGLEKKIASADDITRSGDRIDFLSYVIATGKLNRSEANVAMIELLFAGMDTATSTILWTLYNLGKNPQVQDKLRNEVRSVMKDCREPDANLLEKMPYLRSCVRETLRLQPIVFALPRITDRDLVLSGYKVPAQSFVLIGSYIMGRDESVFTNPQQYMPERWLRGSDRQGYQSESRFQYLPFGFGPRMCLGKRVAEMEIQSLMAKLILDYEIKTMNPTENTPVNRLLMAPKDKMQIALHDLV</sequence>
<evidence type="ECO:0000256" key="3">
    <source>
        <dbReference type="ARBA" id="ARBA00022617"/>
    </source>
</evidence>
<dbReference type="OMA" id="QWVMVEL"/>
<dbReference type="CTD" id="6748902"/>
<dbReference type="PRINTS" id="PR00463">
    <property type="entry name" value="EP450I"/>
</dbReference>
<evidence type="ECO:0000256" key="2">
    <source>
        <dbReference type="ARBA" id="ARBA00010617"/>
    </source>
</evidence>
<dbReference type="GO" id="GO:0004497">
    <property type="term" value="F:monooxygenase activity"/>
    <property type="evidence" value="ECO:0007669"/>
    <property type="project" value="UniProtKB-KW"/>
</dbReference>
<dbReference type="FunFam" id="1.10.630.10:FF:000006">
    <property type="entry name" value="Cytochrome P450 302a1, mitochondrial"/>
    <property type="match status" value="1"/>
</dbReference>
<evidence type="ECO:0000256" key="8">
    <source>
        <dbReference type="PIRSR" id="PIRSR602401-1"/>
    </source>
</evidence>
<dbReference type="InterPro" id="IPR002401">
    <property type="entry name" value="Cyt_P450_E_grp-I"/>
</dbReference>
<evidence type="ECO:0000256" key="9">
    <source>
        <dbReference type="RuleBase" id="RU000461"/>
    </source>
</evidence>
<dbReference type="PROSITE" id="PS00086">
    <property type="entry name" value="CYTOCHROME_P450"/>
    <property type="match status" value="1"/>
</dbReference>
<keyword evidence="7 9" id="KW-0503">Monooxygenase</keyword>
<dbReference type="Proteomes" id="UP000009022">
    <property type="component" value="Unassembled WGS sequence"/>
</dbReference>
<accession>B3RJ78</accession>
<keyword evidence="6 8" id="KW-0408">Iron</keyword>
<gene>
    <name evidence="10" type="ORF">TRIADDRAFT_36897</name>
</gene>
<comment type="cofactor">
    <cofactor evidence="1 8">
        <name>heme</name>
        <dbReference type="ChEBI" id="CHEBI:30413"/>
    </cofactor>
</comment>
<dbReference type="EMBL" id="DS985241">
    <property type="protein sequence ID" value="EDV28485.1"/>
    <property type="molecule type" value="Genomic_DNA"/>
</dbReference>
<dbReference type="InterPro" id="IPR050479">
    <property type="entry name" value="CYP11_CYP27_families"/>
</dbReference>
<dbReference type="eggNOG" id="KOG0159">
    <property type="taxonomic scope" value="Eukaryota"/>
</dbReference>
<dbReference type="OrthoDB" id="3945418at2759"/>
<dbReference type="PANTHER" id="PTHR24279">
    <property type="entry name" value="CYTOCHROME P450"/>
    <property type="match status" value="1"/>
</dbReference>
<keyword evidence="5 9" id="KW-0560">Oxidoreductase</keyword>
<dbReference type="PANTHER" id="PTHR24279:SF120">
    <property type="entry name" value="CYTOCHROME P450"/>
    <property type="match status" value="1"/>
</dbReference>
<dbReference type="RefSeq" id="XP_002107687.1">
    <property type="nucleotide sequence ID" value="XM_002107651.1"/>
</dbReference>
<name>B3RJ78_TRIAD</name>
<keyword evidence="3 8" id="KW-0349">Heme</keyword>